<dbReference type="EMBL" id="AM746676">
    <property type="protein sequence ID" value="CAN91743.1"/>
    <property type="molecule type" value="Genomic_DNA"/>
</dbReference>
<protein>
    <recommendedName>
        <fullName evidence="3">DUF4351 domain-containing protein</fullName>
    </recommendedName>
</protein>
<proteinExistence type="predicted"/>
<reference evidence="1 2" key="1">
    <citation type="journal article" date="2007" name="Nat. Biotechnol.">
        <title>Complete genome sequence of the myxobacterium Sorangium cellulosum.</title>
        <authorList>
            <person name="Schneiker S."/>
            <person name="Perlova O."/>
            <person name="Kaiser O."/>
            <person name="Gerth K."/>
            <person name="Alici A."/>
            <person name="Altmeyer M.O."/>
            <person name="Bartels D."/>
            <person name="Bekel T."/>
            <person name="Beyer S."/>
            <person name="Bode E."/>
            <person name="Bode H.B."/>
            <person name="Bolten C.J."/>
            <person name="Choudhuri J.V."/>
            <person name="Doss S."/>
            <person name="Elnakady Y.A."/>
            <person name="Frank B."/>
            <person name="Gaigalat L."/>
            <person name="Goesmann A."/>
            <person name="Groeger C."/>
            <person name="Gross F."/>
            <person name="Jelsbak L."/>
            <person name="Jelsbak L."/>
            <person name="Kalinowski J."/>
            <person name="Kegler C."/>
            <person name="Knauber T."/>
            <person name="Konietzny S."/>
            <person name="Kopp M."/>
            <person name="Krause L."/>
            <person name="Krug D."/>
            <person name="Linke B."/>
            <person name="Mahmud T."/>
            <person name="Martinez-Arias R."/>
            <person name="McHardy A.C."/>
            <person name="Merai M."/>
            <person name="Meyer F."/>
            <person name="Mormann S."/>
            <person name="Munoz-Dorado J."/>
            <person name="Perez J."/>
            <person name="Pradella S."/>
            <person name="Rachid S."/>
            <person name="Raddatz G."/>
            <person name="Rosenau F."/>
            <person name="Rueckert C."/>
            <person name="Sasse F."/>
            <person name="Scharfe M."/>
            <person name="Schuster S.C."/>
            <person name="Suen G."/>
            <person name="Treuner-Lange A."/>
            <person name="Velicer G.J."/>
            <person name="Vorholter F.-J."/>
            <person name="Weissman K.J."/>
            <person name="Welch R.D."/>
            <person name="Wenzel S.C."/>
            <person name="Whitworth D.E."/>
            <person name="Wilhelm S."/>
            <person name="Wittmann C."/>
            <person name="Bloecker H."/>
            <person name="Puehler A."/>
            <person name="Mueller R."/>
        </authorList>
    </citation>
    <scope>NUCLEOTIDE SEQUENCE [LARGE SCALE GENOMIC DNA]</scope>
    <source>
        <strain evidence="2">So ce56</strain>
    </source>
</reference>
<keyword evidence="2" id="KW-1185">Reference proteome</keyword>
<dbReference type="OrthoDB" id="5505351at2"/>
<name>A9FDA6_SORC5</name>
<dbReference type="BioCyc" id="SCEL448385:SCE_RS08170-MONOMER"/>
<sequence length="305" mass="34695">MGQPDLFAKRTFAEETERVTAGAVMWQDPPEIRLEKVQTDGLLAIRRPGLLAHLPPPWPAAQAYEEIVVELKLAGDHLDMSAVERALLRRQARQVQRVEERAPSWPGEAPLWLAAPHVPEWLRQARHPVRFAAGCYAVEPLGRCFVWVAANELPLRDELVPFLVARSGQPLDEFARWVAPRRPLEWVLSMLQYLPMSTTAREELLWRFARTGDPEIDARQDRILEVLLTANPKMKQRLVDEGRHEGRLEGRLDEARAALRRVLAHRQLTLTPEDAARIEACTELATLEQWHAQALTASSAEQALR</sequence>
<accession>A9FDA6</accession>
<evidence type="ECO:0008006" key="3">
    <source>
        <dbReference type="Google" id="ProtNLM"/>
    </source>
</evidence>
<gene>
    <name evidence="1" type="ordered locus">sce1585</name>
</gene>
<dbReference type="HOGENOM" id="CLU_924088_0_0_7"/>
<dbReference type="Proteomes" id="UP000002139">
    <property type="component" value="Chromosome"/>
</dbReference>
<dbReference type="AlphaFoldDB" id="A9FDA6"/>
<dbReference type="KEGG" id="scl:sce1585"/>
<organism evidence="1 2">
    <name type="scientific">Sorangium cellulosum (strain So ce56)</name>
    <name type="common">Polyangium cellulosum (strain So ce56)</name>
    <dbReference type="NCBI Taxonomy" id="448385"/>
    <lineage>
        <taxon>Bacteria</taxon>
        <taxon>Pseudomonadati</taxon>
        <taxon>Myxococcota</taxon>
        <taxon>Polyangia</taxon>
        <taxon>Polyangiales</taxon>
        <taxon>Polyangiaceae</taxon>
        <taxon>Sorangium</taxon>
    </lineage>
</organism>
<evidence type="ECO:0000313" key="1">
    <source>
        <dbReference type="EMBL" id="CAN91743.1"/>
    </source>
</evidence>
<evidence type="ECO:0000313" key="2">
    <source>
        <dbReference type="Proteomes" id="UP000002139"/>
    </source>
</evidence>